<dbReference type="PANTHER" id="PTHR43806">
    <property type="entry name" value="PEPTIDASE S8"/>
    <property type="match status" value="1"/>
</dbReference>
<comment type="caution">
    <text evidence="14">The sequence shown here is derived from an EMBL/GenBank/DDBJ whole genome shotgun (WGS) entry which is preliminary data.</text>
</comment>
<dbReference type="Proteomes" id="UP000646827">
    <property type="component" value="Unassembled WGS sequence"/>
</dbReference>
<dbReference type="OrthoDB" id="10256524at2759"/>
<dbReference type="PANTHER" id="PTHR43806:SF66">
    <property type="entry name" value="SERIN ENDOPEPTIDASE"/>
    <property type="match status" value="1"/>
</dbReference>
<organism evidence="14 15">
    <name type="scientific">Circinella minor</name>
    <dbReference type="NCBI Taxonomy" id="1195481"/>
    <lineage>
        <taxon>Eukaryota</taxon>
        <taxon>Fungi</taxon>
        <taxon>Fungi incertae sedis</taxon>
        <taxon>Mucoromycota</taxon>
        <taxon>Mucoromycotina</taxon>
        <taxon>Mucoromycetes</taxon>
        <taxon>Mucorales</taxon>
        <taxon>Lichtheimiaceae</taxon>
        <taxon>Circinella</taxon>
    </lineage>
</organism>
<dbReference type="GO" id="GO:0004252">
    <property type="term" value="F:serine-type endopeptidase activity"/>
    <property type="evidence" value="ECO:0007669"/>
    <property type="project" value="UniProtKB-UniRule"/>
</dbReference>
<comment type="similarity">
    <text evidence="1 9 10">Belongs to the peptidase S8 family.</text>
</comment>
<dbReference type="EMBL" id="JAEPRB010000195">
    <property type="protein sequence ID" value="KAG2219088.1"/>
    <property type="molecule type" value="Genomic_DNA"/>
</dbReference>
<dbReference type="PROSITE" id="PS00138">
    <property type="entry name" value="SUBTILASE_SER"/>
    <property type="match status" value="1"/>
</dbReference>
<dbReference type="Pfam" id="PF02225">
    <property type="entry name" value="PA"/>
    <property type="match status" value="1"/>
</dbReference>
<sequence>FHPEINLTHQLVSLMDNNNDNNIQHHVRHTFEYMNAISLTFNNSYDASRFFNQTRSKVKRTWPVTSVTRPSAKTLQVGKSQISGLFDHYHNTGVTQLREEFGLTGKGIKVGIIDTGVDFVHPALGGCFGEGCRVRYGKDFVGDDYKGEGNPISSSHPLDCNGHGTHVTGIIGANDKEFDFTGVAPDVTMGAYRVFGCDGSSADDVIMKAMEQAYKDGMDVVNLSLGDLGWPDSPSSILADILTLKGMIVIAAAGNEGDKGIFEVGAPSLGKNVISVASTDNMRALAHPLQFGDQTIGYATSSGNPFEIREAEIVAISDTFLPKNDACVPLKNINLLGKIALIGRGDCYFSDKALNLQAAGAIGVIIYNNEPGLVTPTVSNEPLIHIDCAGISKEHGELLFTFIKNNPGTVYKFSDEDTSFPINTGGTISTFSSWGLGPDLSIKPDISAPGGQIYSTYLTNSGGYATLSGTSMASPYVTGIVALLQQAKGGGRSIDIHDLRSLLISSSSPFNIYNTNAFESVARQGSGQVDAYRALRMSTKVTPPQIQLGDLTHMAPNNEYTFTIHNNGRMAAEYTITHQAAGTVEGYNMKDGHIPLKNPNILLGHRVEAIIESISPEKLTIPVSGASNVTVRIRPPENHTEMSPSIYSGYFIVSKENDPYDTLHVPYAGLTTVLNDLPVLYMNETMPEILADGIVSPMSPALVRVQLIHSSPLVLVTALDEQDNPMGIIPGGYWSFVGRHDIDNLHDALVMIWNGDVADTPEKAIATQSGSSSMAVELALNHQKLFRAMESPPPNFTEEEEYDYVGDDSGVTQTEPPVHPQSLPFIGKPLPRGIYKLKIMALHAFGDYENMEDYDIWISPNIPIRGG</sequence>
<dbReference type="Pfam" id="PF06280">
    <property type="entry name" value="fn3_5"/>
    <property type="match status" value="1"/>
</dbReference>
<evidence type="ECO:0000256" key="8">
    <source>
        <dbReference type="PIRSR" id="PIRSR615500-1"/>
    </source>
</evidence>
<evidence type="ECO:0008006" key="16">
    <source>
        <dbReference type="Google" id="ProtNLM"/>
    </source>
</evidence>
<evidence type="ECO:0000256" key="7">
    <source>
        <dbReference type="ARBA" id="ARBA00022825"/>
    </source>
</evidence>
<dbReference type="Gene3D" id="3.50.30.30">
    <property type="match status" value="1"/>
</dbReference>
<evidence type="ECO:0000256" key="5">
    <source>
        <dbReference type="ARBA" id="ARBA00022729"/>
    </source>
</evidence>
<dbReference type="InterPro" id="IPR034187">
    <property type="entry name" value="Peptidases_S8_5"/>
</dbReference>
<feature type="non-terminal residue" evidence="14">
    <location>
        <position position="1"/>
    </location>
</feature>
<evidence type="ECO:0000259" key="13">
    <source>
        <dbReference type="Pfam" id="PF06280"/>
    </source>
</evidence>
<proteinExistence type="inferred from homology"/>
<dbReference type="InterPro" id="IPR015500">
    <property type="entry name" value="Peptidase_S8_subtilisin-rel"/>
</dbReference>
<dbReference type="AlphaFoldDB" id="A0A8H7S0B1"/>
<feature type="active site" description="Charge relay system" evidence="8 9">
    <location>
        <position position="114"/>
    </location>
</feature>
<dbReference type="PRINTS" id="PR00723">
    <property type="entry name" value="SUBTILISIN"/>
</dbReference>
<evidence type="ECO:0000259" key="12">
    <source>
        <dbReference type="Pfam" id="PF02225"/>
    </source>
</evidence>
<dbReference type="Gene3D" id="2.60.40.1710">
    <property type="entry name" value="Subtilisin-like superfamily"/>
    <property type="match status" value="1"/>
</dbReference>
<evidence type="ECO:0000256" key="10">
    <source>
        <dbReference type="RuleBase" id="RU003355"/>
    </source>
</evidence>
<dbReference type="SUPFAM" id="SSF52025">
    <property type="entry name" value="PA domain"/>
    <property type="match status" value="1"/>
</dbReference>
<accession>A0A8H7S0B1</accession>
<dbReference type="GO" id="GO:0006508">
    <property type="term" value="P:proteolysis"/>
    <property type="evidence" value="ECO:0007669"/>
    <property type="project" value="UniProtKB-KW"/>
</dbReference>
<evidence type="ECO:0000313" key="15">
    <source>
        <dbReference type="Proteomes" id="UP000646827"/>
    </source>
</evidence>
<dbReference type="InterPro" id="IPR022398">
    <property type="entry name" value="Peptidase_S8_His-AS"/>
</dbReference>
<evidence type="ECO:0000256" key="6">
    <source>
        <dbReference type="ARBA" id="ARBA00022801"/>
    </source>
</evidence>
<dbReference type="Gene3D" id="3.40.50.200">
    <property type="entry name" value="Peptidase S8/S53 domain"/>
    <property type="match status" value="2"/>
</dbReference>
<dbReference type="PROSITE" id="PS00136">
    <property type="entry name" value="SUBTILASE_ASP"/>
    <property type="match status" value="1"/>
</dbReference>
<evidence type="ECO:0000256" key="2">
    <source>
        <dbReference type="ARBA" id="ARBA00022512"/>
    </source>
</evidence>
<evidence type="ECO:0000313" key="14">
    <source>
        <dbReference type="EMBL" id="KAG2219088.1"/>
    </source>
</evidence>
<name>A0A8H7S0B1_9FUNG</name>
<keyword evidence="7 9" id="KW-0720">Serine protease</keyword>
<feature type="active site" description="Charge relay system" evidence="8 9">
    <location>
        <position position="163"/>
    </location>
</feature>
<keyword evidence="15" id="KW-1185">Reference proteome</keyword>
<feature type="domain" description="Peptidase S8/S53" evidence="11">
    <location>
        <begin position="105"/>
        <end position="513"/>
    </location>
</feature>
<keyword evidence="2" id="KW-0134">Cell wall</keyword>
<dbReference type="GO" id="GO:0005615">
    <property type="term" value="C:extracellular space"/>
    <property type="evidence" value="ECO:0007669"/>
    <property type="project" value="TreeGrafter"/>
</dbReference>
<evidence type="ECO:0000256" key="9">
    <source>
        <dbReference type="PROSITE-ProRule" id="PRU01240"/>
    </source>
</evidence>
<dbReference type="InterPro" id="IPR050131">
    <property type="entry name" value="Peptidase_S8_subtilisin-like"/>
</dbReference>
<dbReference type="InterPro" id="IPR046450">
    <property type="entry name" value="PA_dom_sf"/>
</dbReference>
<evidence type="ECO:0000256" key="1">
    <source>
        <dbReference type="ARBA" id="ARBA00011073"/>
    </source>
</evidence>
<dbReference type="PROSITE" id="PS51892">
    <property type="entry name" value="SUBTILASE"/>
    <property type="match status" value="1"/>
</dbReference>
<dbReference type="PROSITE" id="PS00137">
    <property type="entry name" value="SUBTILASE_HIS"/>
    <property type="match status" value="1"/>
</dbReference>
<dbReference type="SUPFAM" id="SSF52743">
    <property type="entry name" value="Subtilisin-like"/>
    <property type="match status" value="1"/>
</dbReference>
<dbReference type="InterPro" id="IPR023828">
    <property type="entry name" value="Peptidase_S8_Ser-AS"/>
</dbReference>
<evidence type="ECO:0000259" key="11">
    <source>
        <dbReference type="Pfam" id="PF00082"/>
    </source>
</evidence>
<dbReference type="InterPro" id="IPR003137">
    <property type="entry name" value="PA_domain"/>
</dbReference>
<keyword evidence="5" id="KW-0732">Signal</keyword>
<feature type="domain" description="C5a peptidase/Subtilisin-like protease SBT2-like Fn3-like" evidence="13">
    <location>
        <begin position="558"/>
        <end position="667"/>
    </location>
</feature>
<dbReference type="InterPro" id="IPR023827">
    <property type="entry name" value="Peptidase_S8_Asp-AS"/>
</dbReference>
<dbReference type="InterPro" id="IPR036852">
    <property type="entry name" value="Peptidase_S8/S53_dom_sf"/>
</dbReference>
<gene>
    <name evidence="14" type="ORF">INT45_005819</name>
</gene>
<dbReference type="InterPro" id="IPR010435">
    <property type="entry name" value="C5a/SBT2-like_Fn3"/>
</dbReference>
<evidence type="ECO:0000256" key="4">
    <source>
        <dbReference type="ARBA" id="ARBA00022670"/>
    </source>
</evidence>
<feature type="domain" description="PA" evidence="12">
    <location>
        <begin position="313"/>
        <end position="399"/>
    </location>
</feature>
<reference evidence="14 15" key="1">
    <citation type="submission" date="2020-12" db="EMBL/GenBank/DDBJ databases">
        <title>Metabolic potential, ecology and presence of endohyphal bacteria is reflected in genomic diversity of Mucoromycotina.</title>
        <authorList>
            <person name="Muszewska A."/>
            <person name="Okrasinska A."/>
            <person name="Steczkiewicz K."/>
            <person name="Drgas O."/>
            <person name="Orlowska M."/>
            <person name="Perlinska-Lenart U."/>
            <person name="Aleksandrzak-Piekarczyk T."/>
            <person name="Szatraj K."/>
            <person name="Zielenkiewicz U."/>
            <person name="Pilsyk S."/>
            <person name="Malc E."/>
            <person name="Mieczkowski P."/>
            <person name="Kruszewska J.S."/>
            <person name="Biernat P."/>
            <person name="Pawlowska J."/>
        </authorList>
    </citation>
    <scope>NUCLEOTIDE SEQUENCE [LARGE SCALE GENOMIC DNA]</scope>
    <source>
        <strain evidence="14 15">CBS 142.35</strain>
    </source>
</reference>
<dbReference type="Pfam" id="PF00082">
    <property type="entry name" value="Peptidase_S8"/>
    <property type="match status" value="1"/>
</dbReference>
<evidence type="ECO:0000256" key="3">
    <source>
        <dbReference type="ARBA" id="ARBA00022525"/>
    </source>
</evidence>
<dbReference type="InterPro" id="IPR000209">
    <property type="entry name" value="Peptidase_S8/S53_dom"/>
</dbReference>
<keyword evidence="6 9" id="KW-0378">Hydrolase</keyword>
<dbReference type="GO" id="GO:0016020">
    <property type="term" value="C:membrane"/>
    <property type="evidence" value="ECO:0007669"/>
    <property type="project" value="InterPro"/>
</dbReference>
<keyword evidence="3" id="KW-0964">Secreted</keyword>
<dbReference type="CDD" id="cd07489">
    <property type="entry name" value="Peptidases_S8_5"/>
    <property type="match status" value="1"/>
</dbReference>
<feature type="active site" description="Charge relay system" evidence="8 9">
    <location>
        <position position="471"/>
    </location>
</feature>
<keyword evidence="4 9" id="KW-0645">Protease</keyword>
<protein>
    <recommendedName>
        <fullName evidence="16">Subtilisin-like protein</fullName>
    </recommendedName>
</protein>